<accession>A0ACC3ZFR3</accession>
<protein>
    <submittedName>
        <fullName evidence="1">Aldehyde dehydrogenase 3b1</fullName>
    </submittedName>
</protein>
<evidence type="ECO:0000313" key="1">
    <source>
        <dbReference type="EMBL" id="KAL0942941.1"/>
    </source>
</evidence>
<sequence length="493" mass="54569">MDESITSEKFDAIYKQLRSTFLTGKTKSIQWRKWQLKQLYWLLDENEDALLTSLANDLHRSKFESLLTDINDAKNAILEAVSEVETWAQGNAPPKAGIVYGTFGKAWIRKEPRGLVLIIGAWNFPISTLINVAIAAIAAGNAVILKPSEMASHTEKLLSELVPRYMDTLAVALIRATPAKMSFILDHKFDFIFYTGSTRVGRIIASAAAKHITPVALELGGQAPGIVTKHADLDLVAKRIVNAKLSNLGQVCICVNHVFAHPEIYDQFTARVEYWAKKLLESGTATLCRIINEKHFDRLQGLIQKTEGKVVFSGDHVREDKLIYPTIVTNVKMTDSLLSEELFGPVLPIIKADTVTALETLKNSPHPLALYIFSESKQEIDHILDSTQSGGVTINDVGLHADVSSAPFGGVGDSGYGCFHGKWGFDTFSHNRSVVTVPGWIERFTVWRYPPFDVANRSSIDPTKPSFKKGETMEDQRIGGSFLSKIPIIGLLF</sequence>
<dbReference type="Proteomes" id="UP000805649">
    <property type="component" value="Unassembled WGS sequence"/>
</dbReference>
<proteinExistence type="predicted"/>
<reference evidence="1 2" key="1">
    <citation type="journal article" date="2020" name="Phytopathology">
        <title>Genome Sequence Resources of Colletotrichum truncatum, C. plurivorum, C. musicola, and C. sojae: Four Species Pathogenic to Soybean (Glycine max).</title>
        <authorList>
            <person name="Rogerio F."/>
            <person name="Boufleur T.R."/>
            <person name="Ciampi-Guillardi M."/>
            <person name="Sukno S.A."/>
            <person name="Thon M.R."/>
            <person name="Massola Junior N.S."/>
            <person name="Baroncelli R."/>
        </authorList>
    </citation>
    <scope>NUCLEOTIDE SEQUENCE [LARGE SCALE GENOMIC DNA]</scope>
    <source>
        <strain evidence="1 2">CMES1059</strain>
    </source>
</reference>
<gene>
    <name evidence="1" type="ORF">CTRU02_200827</name>
</gene>
<organism evidence="1 2">
    <name type="scientific">Colletotrichum truncatum</name>
    <name type="common">Anthracnose fungus</name>
    <name type="synonym">Colletotrichum capsici</name>
    <dbReference type="NCBI Taxonomy" id="5467"/>
    <lineage>
        <taxon>Eukaryota</taxon>
        <taxon>Fungi</taxon>
        <taxon>Dikarya</taxon>
        <taxon>Ascomycota</taxon>
        <taxon>Pezizomycotina</taxon>
        <taxon>Sordariomycetes</taxon>
        <taxon>Hypocreomycetidae</taxon>
        <taxon>Glomerellales</taxon>
        <taxon>Glomerellaceae</taxon>
        <taxon>Colletotrichum</taxon>
        <taxon>Colletotrichum truncatum species complex</taxon>
    </lineage>
</organism>
<comment type="caution">
    <text evidence="1">The sequence shown here is derived from an EMBL/GenBank/DDBJ whole genome shotgun (WGS) entry which is preliminary data.</text>
</comment>
<name>A0ACC3ZFR3_COLTU</name>
<keyword evidence="2" id="KW-1185">Reference proteome</keyword>
<dbReference type="EMBL" id="VUJX02000001">
    <property type="protein sequence ID" value="KAL0942941.1"/>
    <property type="molecule type" value="Genomic_DNA"/>
</dbReference>
<evidence type="ECO:0000313" key="2">
    <source>
        <dbReference type="Proteomes" id="UP000805649"/>
    </source>
</evidence>